<dbReference type="EMBL" id="MU157906">
    <property type="protein sequence ID" value="KAF9524041.1"/>
    <property type="molecule type" value="Genomic_DNA"/>
</dbReference>
<feature type="region of interest" description="Disordered" evidence="1">
    <location>
        <begin position="52"/>
        <end position="277"/>
    </location>
</feature>
<dbReference type="Proteomes" id="UP000807306">
    <property type="component" value="Unassembled WGS sequence"/>
</dbReference>
<reference evidence="3" key="1">
    <citation type="submission" date="2020-11" db="EMBL/GenBank/DDBJ databases">
        <authorList>
            <consortium name="DOE Joint Genome Institute"/>
            <person name="Ahrendt S."/>
            <person name="Riley R."/>
            <person name="Andreopoulos W."/>
            <person name="Labutti K."/>
            <person name="Pangilinan J."/>
            <person name="Ruiz-Duenas F.J."/>
            <person name="Barrasa J.M."/>
            <person name="Sanchez-Garcia M."/>
            <person name="Camarero S."/>
            <person name="Miyauchi S."/>
            <person name="Serrano A."/>
            <person name="Linde D."/>
            <person name="Babiker R."/>
            <person name="Drula E."/>
            <person name="Ayuso-Fernandez I."/>
            <person name="Pacheco R."/>
            <person name="Padilla G."/>
            <person name="Ferreira P."/>
            <person name="Barriuso J."/>
            <person name="Kellner H."/>
            <person name="Castanera R."/>
            <person name="Alfaro M."/>
            <person name="Ramirez L."/>
            <person name="Pisabarro A.G."/>
            <person name="Kuo A."/>
            <person name="Tritt A."/>
            <person name="Lipzen A."/>
            <person name="He G."/>
            <person name="Yan M."/>
            <person name="Ng V."/>
            <person name="Cullen D."/>
            <person name="Martin F."/>
            <person name="Rosso M.-N."/>
            <person name="Henrissat B."/>
            <person name="Hibbett D."/>
            <person name="Martinez A.T."/>
            <person name="Grigoriev I.V."/>
        </authorList>
    </citation>
    <scope>NUCLEOTIDE SEQUENCE</scope>
    <source>
        <strain evidence="3">CBS 506.95</strain>
    </source>
</reference>
<evidence type="ECO:0000313" key="3">
    <source>
        <dbReference type="EMBL" id="KAF9524041.1"/>
    </source>
</evidence>
<feature type="compositionally biased region" description="Acidic residues" evidence="1">
    <location>
        <begin position="178"/>
        <end position="187"/>
    </location>
</feature>
<feature type="compositionally biased region" description="Pro residues" evidence="1">
    <location>
        <begin position="1"/>
        <end position="15"/>
    </location>
</feature>
<evidence type="ECO:0000313" key="4">
    <source>
        <dbReference type="Proteomes" id="UP000807306"/>
    </source>
</evidence>
<name>A0A9P6JKA7_9AGAR</name>
<dbReference type="SUPFAM" id="SSF54001">
    <property type="entry name" value="Cysteine proteinases"/>
    <property type="match status" value="1"/>
</dbReference>
<sequence length="605" mass="66765">MAAVRPPVPRRPVPLPRDNTEADDEPPSAAPKDLAARIAALSIAVSSADAKAKSFSLAKAPISPRFPARSQSSAGDEDLDVGRLLARKPPPPPPMKRASTIPISQGYGAPPPPPKRASRIVSNPQSEVEPAVRPPLPRLRRASSLNPPRTEESEQESYTEPTSPPPPKRRVPPPPTEVPEEREELEEPPPIPSRRRLPPPLSKQPEVEEYQEPPPPVPYRRRIPPLPAVEPEEVEFEEPSPPPPPRRRLPPPIDRSKPPPPIINTSSKPQLHAQGHQLPDHGSCLKCRDFTEVDTHATYFPRQEVTTLPDLAYSLTSPFEADVDKARVLFTWLHLNIAYNVADFFSGNIKHATPESTLRSGLAVCGGYAGLFKHLAELSGLQAHEVSGHGKGFGYAPLAPGKRPPPESSGHAWNCVYFEGEWHLIDPCWGAGAVSDTYTQRFDPSWFHSSVEEFGLRHFPTDRSYQLTEVAKTWEEYITSPPSLLVPSTVLENGYDAYSILPNIATIPGSQYVQFKIAKLCVHMSVAPQDNYSLLLYSGEDRVPLEFDYNEYAWTATYLTPTSGQVTLMFIDTLNGQDARGTNATQYIGRAAMSFKSLASWSIEV</sequence>
<evidence type="ECO:0000256" key="1">
    <source>
        <dbReference type="SAM" id="MobiDB-lite"/>
    </source>
</evidence>
<feature type="compositionally biased region" description="Pro residues" evidence="1">
    <location>
        <begin position="212"/>
        <end position="228"/>
    </location>
</feature>
<dbReference type="PANTHER" id="PTHR46333">
    <property type="entry name" value="CYTOKINESIS PROTEIN 3"/>
    <property type="match status" value="1"/>
</dbReference>
<dbReference type="Gene3D" id="3.10.620.30">
    <property type="match status" value="1"/>
</dbReference>
<dbReference type="InterPro" id="IPR038765">
    <property type="entry name" value="Papain-like_cys_pep_sf"/>
</dbReference>
<organism evidence="3 4">
    <name type="scientific">Crepidotus variabilis</name>
    <dbReference type="NCBI Taxonomy" id="179855"/>
    <lineage>
        <taxon>Eukaryota</taxon>
        <taxon>Fungi</taxon>
        <taxon>Dikarya</taxon>
        <taxon>Basidiomycota</taxon>
        <taxon>Agaricomycotina</taxon>
        <taxon>Agaricomycetes</taxon>
        <taxon>Agaricomycetidae</taxon>
        <taxon>Agaricales</taxon>
        <taxon>Agaricineae</taxon>
        <taxon>Crepidotaceae</taxon>
        <taxon>Crepidotus</taxon>
    </lineage>
</organism>
<proteinExistence type="predicted"/>
<keyword evidence="4" id="KW-1185">Reference proteome</keyword>
<evidence type="ECO:0000259" key="2">
    <source>
        <dbReference type="SMART" id="SM00460"/>
    </source>
</evidence>
<feature type="domain" description="Transglutaminase-like" evidence="2">
    <location>
        <begin position="357"/>
        <end position="429"/>
    </location>
</feature>
<protein>
    <recommendedName>
        <fullName evidence="2">Transglutaminase-like domain-containing protein</fullName>
    </recommendedName>
</protein>
<dbReference type="InterPro" id="IPR052557">
    <property type="entry name" value="CAP/Cytokinesis_protein"/>
</dbReference>
<gene>
    <name evidence="3" type="ORF">CPB83DRAFT_861976</name>
</gene>
<feature type="compositionally biased region" description="Pro residues" evidence="1">
    <location>
        <begin position="162"/>
        <end position="177"/>
    </location>
</feature>
<dbReference type="OrthoDB" id="6129702at2759"/>
<feature type="region of interest" description="Disordered" evidence="1">
    <location>
        <begin position="1"/>
        <end position="32"/>
    </location>
</feature>
<dbReference type="InterPro" id="IPR002931">
    <property type="entry name" value="Transglutaminase-like"/>
</dbReference>
<dbReference type="SMART" id="SM00460">
    <property type="entry name" value="TGc"/>
    <property type="match status" value="1"/>
</dbReference>
<accession>A0A9P6JKA7</accession>
<dbReference type="AlphaFoldDB" id="A0A9P6JKA7"/>
<dbReference type="GO" id="GO:0005737">
    <property type="term" value="C:cytoplasm"/>
    <property type="evidence" value="ECO:0007669"/>
    <property type="project" value="TreeGrafter"/>
</dbReference>
<dbReference type="Pfam" id="PF01841">
    <property type="entry name" value="Transglut_core"/>
    <property type="match status" value="1"/>
</dbReference>
<feature type="compositionally biased region" description="Pro residues" evidence="1">
    <location>
        <begin position="188"/>
        <end position="202"/>
    </location>
</feature>
<comment type="caution">
    <text evidence="3">The sequence shown here is derived from an EMBL/GenBank/DDBJ whole genome shotgun (WGS) entry which is preliminary data.</text>
</comment>
<dbReference type="PANTHER" id="PTHR46333:SF5">
    <property type="entry name" value="TRANSGLUTAMINASE-LIKE DOMAIN-CONTAINING PROTEIN"/>
    <property type="match status" value="1"/>
</dbReference>
<feature type="compositionally biased region" description="Pro residues" evidence="1">
    <location>
        <begin position="239"/>
        <end position="262"/>
    </location>
</feature>